<evidence type="ECO:0000256" key="13">
    <source>
        <dbReference type="ARBA" id="ARBA00051722"/>
    </source>
</evidence>
<dbReference type="GO" id="GO:0005886">
    <property type="term" value="C:plasma membrane"/>
    <property type="evidence" value="ECO:0007669"/>
    <property type="project" value="UniProtKB-SubCell"/>
</dbReference>
<dbReference type="PROSITE" id="PS50054">
    <property type="entry name" value="TYR_PHOSPHATASE_DUAL"/>
    <property type="match status" value="1"/>
</dbReference>
<dbReference type="EMBL" id="CACRXK020000168">
    <property type="protein sequence ID" value="CAB3979100.1"/>
    <property type="molecule type" value="Genomic_DNA"/>
</dbReference>
<keyword evidence="6" id="KW-0519">Myristate</keyword>
<dbReference type="PANTHER" id="PTHR45948:SF2">
    <property type="entry name" value="DUAL SPECIFICITY PROTEIN PHOSPHATASE"/>
    <property type="match status" value="1"/>
</dbReference>
<evidence type="ECO:0000256" key="7">
    <source>
        <dbReference type="ARBA" id="ARBA00022801"/>
    </source>
</evidence>
<sequence>MGNGMNKVLPGLYIGNFRDSKDKKQLEDNKITHIVSAHDNAKSLLEGYKYHCINVADYPGQDLTPYFEESALFIHKARCEEGNVLVHCLAGISRSTTLTIAYIMAVTDMEWTEIFKSIKCSRSIADPNPGFKRQLNEFGKSEELKALKRKLKHDFDKASFDDENYLIKNMAETDPKLLQEYEEGIDVAAKYCNTAHENRTKPDSKPDDGFHGAGL</sequence>
<evidence type="ECO:0000256" key="6">
    <source>
        <dbReference type="ARBA" id="ARBA00022707"/>
    </source>
</evidence>
<dbReference type="InterPro" id="IPR016130">
    <property type="entry name" value="Tyr_Pase_AS"/>
</dbReference>
<keyword evidence="5" id="KW-1003">Cell membrane</keyword>
<comment type="subcellular location">
    <subcellularLocation>
        <location evidence="1">Cell membrane</location>
        <topology evidence="1">Lipid-anchor</topology>
        <orientation evidence="1">Cytoplasmic side</orientation>
    </subcellularLocation>
</comment>
<reference evidence="15" key="1">
    <citation type="submission" date="2020-04" db="EMBL/GenBank/DDBJ databases">
        <authorList>
            <person name="Alioto T."/>
            <person name="Alioto T."/>
            <person name="Gomez Garrido J."/>
        </authorList>
    </citation>
    <scope>NUCLEOTIDE SEQUENCE</scope>
    <source>
        <strain evidence="15">A484AB</strain>
    </source>
</reference>
<organism evidence="15 16">
    <name type="scientific">Paramuricea clavata</name>
    <name type="common">Red gorgonian</name>
    <name type="synonym">Violescent sea-whip</name>
    <dbReference type="NCBI Taxonomy" id="317549"/>
    <lineage>
        <taxon>Eukaryota</taxon>
        <taxon>Metazoa</taxon>
        <taxon>Cnidaria</taxon>
        <taxon>Anthozoa</taxon>
        <taxon>Octocorallia</taxon>
        <taxon>Malacalcyonacea</taxon>
        <taxon>Plexauridae</taxon>
        <taxon>Paramuricea</taxon>
    </lineage>
</organism>
<keyword evidence="10" id="KW-0449">Lipoprotein</keyword>
<dbReference type="AlphaFoldDB" id="A0A6S7FXW4"/>
<dbReference type="GO" id="GO:0004725">
    <property type="term" value="F:protein tyrosine phosphatase activity"/>
    <property type="evidence" value="ECO:0007669"/>
    <property type="project" value="UniProtKB-EC"/>
</dbReference>
<keyword evidence="7" id="KW-0378">Hydrolase</keyword>
<evidence type="ECO:0000313" key="15">
    <source>
        <dbReference type="EMBL" id="CAB3979100.1"/>
    </source>
</evidence>
<dbReference type="GO" id="GO:0005829">
    <property type="term" value="C:cytosol"/>
    <property type="evidence" value="ECO:0007669"/>
    <property type="project" value="TreeGrafter"/>
</dbReference>
<evidence type="ECO:0000256" key="3">
    <source>
        <dbReference type="ARBA" id="ARBA00013064"/>
    </source>
</evidence>
<dbReference type="FunFam" id="3.90.190.10:FF:000052">
    <property type="entry name" value="Dual specificity phosphatase 15"/>
    <property type="match status" value="1"/>
</dbReference>
<dbReference type="EC" id="3.1.3.16" evidence="4"/>
<dbReference type="PROSITE" id="PS50056">
    <property type="entry name" value="TYR_PHOSPHATASE_2"/>
    <property type="match status" value="1"/>
</dbReference>
<name>A0A6S7FXW4_PARCT</name>
<dbReference type="Gene3D" id="3.90.190.10">
    <property type="entry name" value="Protein tyrosine phosphatase superfamily"/>
    <property type="match status" value="1"/>
</dbReference>
<evidence type="ECO:0000256" key="9">
    <source>
        <dbReference type="ARBA" id="ARBA00023136"/>
    </source>
</evidence>
<dbReference type="InterPro" id="IPR000387">
    <property type="entry name" value="Tyr_Pase_dom"/>
</dbReference>
<accession>A0A6S7FXW4</accession>
<evidence type="ECO:0000256" key="8">
    <source>
        <dbReference type="ARBA" id="ARBA00022912"/>
    </source>
</evidence>
<dbReference type="SUPFAM" id="SSF52799">
    <property type="entry name" value="(Phosphotyrosine protein) phosphatases II"/>
    <property type="match status" value="1"/>
</dbReference>
<keyword evidence="8" id="KW-0904">Protein phosphatase</keyword>
<dbReference type="SMART" id="SM00195">
    <property type="entry name" value="DSPc"/>
    <property type="match status" value="1"/>
</dbReference>
<dbReference type="OrthoDB" id="9979246at2759"/>
<dbReference type="Proteomes" id="UP001152795">
    <property type="component" value="Unassembled WGS sequence"/>
</dbReference>
<dbReference type="InterPro" id="IPR000340">
    <property type="entry name" value="Dual-sp_phosphatase_cat-dom"/>
</dbReference>
<dbReference type="InterPro" id="IPR020422">
    <property type="entry name" value="TYR_PHOSPHATASE_DUAL_dom"/>
</dbReference>
<dbReference type="SMART" id="SM00404">
    <property type="entry name" value="PTPc_motif"/>
    <property type="match status" value="1"/>
</dbReference>
<evidence type="ECO:0000256" key="11">
    <source>
        <dbReference type="ARBA" id="ARBA00047761"/>
    </source>
</evidence>
<comment type="similarity">
    <text evidence="2">Belongs to the protein-tyrosine phosphatase family. Non-receptor class dual specificity subfamily.</text>
</comment>
<protein>
    <recommendedName>
        <fullName evidence="14">Dual specificity protein phosphatase 15</fullName>
        <ecNumber evidence="4">3.1.3.16</ecNumber>
        <ecNumber evidence="3">3.1.3.48</ecNumber>
    </recommendedName>
</protein>
<evidence type="ECO:0000256" key="2">
    <source>
        <dbReference type="ARBA" id="ARBA00008601"/>
    </source>
</evidence>
<evidence type="ECO:0000313" key="16">
    <source>
        <dbReference type="Proteomes" id="UP001152795"/>
    </source>
</evidence>
<keyword evidence="9" id="KW-0472">Membrane</keyword>
<dbReference type="EC" id="3.1.3.48" evidence="3"/>
<dbReference type="PANTHER" id="PTHR45948">
    <property type="entry name" value="DUAL SPECIFICITY PROTEIN PHOSPHATASE DDB_G0269404-RELATED"/>
    <property type="match status" value="1"/>
</dbReference>
<evidence type="ECO:0000256" key="4">
    <source>
        <dbReference type="ARBA" id="ARBA00013081"/>
    </source>
</evidence>
<comment type="catalytic activity">
    <reaction evidence="12">
        <text>O-phospho-L-threonyl-[protein] + H2O = L-threonyl-[protein] + phosphate</text>
        <dbReference type="Rhea" id="RHEA:47004"/>
        <dbReference type="Rhea" id="RHEA-COMP:11060"/>
        <dbReference type="Rhea" id="RHEA-COMP:11605"/>
        <dbReference type="ChEBI" id="CHEBI:15377"/>
        <dbReference type="ChEBI" id="CHEBI:30013"/>
        <dbReference type="ChEBI" id="CHEBI:43474"/>
        <dbReference type="ChEBI" id="CHEBI:61977"/>
        <dbReference type="EC" id="3.1.3.16"/>
    </reaction>
</comment>
<gene>
    <name evidence="15" type="ORF">PACLA_8A057751</name>
</gene>
<evidence type="ECO:0000256" key="12">
    <source>
        <dbReference type="ARBA" id="ARBA00048336"/>
    </source>
</evidence>
<dbReference type="PROSITE" id="PS00383">
    <property type="entry name" value="TYR_PHOSPHATASE_1"/>
    <property type="match status" value="1"/>
</dbReference>
<evidence type="ECO:0000256" key="5">
    <source>
        <dbReference type="ARBA" id="ARBA00022475"/>
    </source>
</evidence>
<evidence type="ECO:0000256" key="10">
    <source>
        <dbReference type="ARBA" id="ARBA00023288"/>
    </source>
</evidence>
<evidence type="ECO:0000256" key="14">
    <source>
        <dbReference type="ARBA" id="ARBA00068799"/>
    </source>
</evidence>
<proteinExistence type="inferred from homology"/>
<evidence type="ECO:0000256" key="1">
    <source>
        <dbReference type="ARBA" id="ARBA00004342"/>
    </source>
</evidence>
<dbReference type="Pfam" id="PF00782">
    <property type="entry name" value="DSPc"/>
    <property type="match status" value="1"/>
</dbReference>
<dbReference type="GO" id="GO:0004722">
    <property type="term" value="F:protein serine/threonine phosphatase activity"/>
    <property type="evidence" value="ECO:0007669"/>
    <property type="project" value="UniProtKB-EC"/>
</dbReference>
<comment type="catalytic activity">
    <reaction evidence="13">
        <text>O-phospho-L-tyrosyl-[protein] + H2O = L-tyrosyl-[protein] + phosphate</text>
        <dbReference type="Rhea" id="RHEA:10684"/>
        <dbReference type="Rhea" id="RHEA-COMP:10136"/>
        <dbReference type="Rhea" id="RHEA-COMP:20101"/>
        <dbReference type="ChEBI" id="CHEBI:15377"/>
        <dbReference type="ChEBI" id="CHEBI:43474"/>
        <dbReference type="ChEBI" id="CHEBI:46858"/>
        <dbReference type="ChEBI" id="CHEBI:61978"/>
        <dbReference type="EC" id="3.1.3.48"/>
    </reaction>
</comment>
<dbReference type="InterPro" id="IPR029021">
    <property type="entry name" value="Prot-tyrosine_phosphatase-like"/>
</dbReference>
<dbReference type="GO" id="GO:0007165">
    <property type="term" value="P:signal transduction"/>
    <property type="evidence" value="ECO:0007669"/>
    <property type="project" value="TreeGrafter"/>
</dbReference>
<comment type="caution">
    <text evidence="15">The sequence shown here is derived from an EMBL/GenBank/DDBJ whole genome shotgun (WGS) entry which is preliminary data.</text>
</comment>
<dbReference type="InterPro" id="IPR003595">
    <property type="entry name" value="Tyr_Pase_cat"/>
</dbReference>
<comment type="catalytic activity">
    <reaction evidence="11">
        <text>O-phospho-L-seryl-[protein] + H2O = L-seryl-[protein] + phosphate</text>
        <dbReference type="Rhea" id="RHEA:20629"/>
        <dbReference type="Rhea" id="RHEA-COMP:9863"/>
        <dbReference type="Rhea" id="RHEA-COMP:11604"/>
        <dbReference type="ChEBI" id="CHEBI:15377"/>
        <dbReference type="ChEBI" id="CHEBI:29999"/>
        <dbReference type="ChEBI" id="CHEBI:43474"/>
        <dbReference type="ChEBI" id="CHEBI:83421"/>
        <dbReference type="EC" id="3.1.3.16"/>
    </reaction>
</comment>
<keyword evidence="16" id="KW-1185">Reference proteome</keyword>
<dbReference type="PRINTS" id="PR01908">
    <property type="entry name" value="ADSPHPHTASE"/>
</dbReference>